<dbReference type="KEGG" id="lby:Lbys_1009"/>
<dbReference type="HOGENOM" id="CLU_044118_0_4_10"/>
<dbReference type="InterPro" id="IPR022337">
    <property type="entry name" value="Inositol_monophosphatase_SuhB"/>
</dbReference>
<evidence type="ECO:0000256" key="7">
    <source>
        <dbReference type="PIRSR" id="PIRSR600760-2"/>
    </source>
</evidence>
<dbReference type="GO" id="GO:0046872">
    <property type="term" value="F:metal ion binding"/>
    <property type="evidence" value="ECO:0007669"/>
    <property type="project" value="UniProtKB-KW"/>
</dbReference>
<dbReference type="Gene3D" id="3.30.540.10">
    <property type="entry name" value="Fructose-1,6-Bisphosphatase, subunit A, domain 1"/>
    <property type="match status" value="1"/>
</dbReference>
<dbReference type="OrthoDB" id="9772456at2"/>
<evidence type="ECO:0000256" key="8">
    <source>
        <dbReference type="RuleBase" id="RU364068"/>
    </source>
</evidence>
<dbReference type="PROSITE" id="PS00629">
    <property type="entry name" value="IMP_1"/>
    <property type="match status" value="1"/>
</dbReference>
<feature type="binding site" evidence="7">
    <location>
        <position position="87"/>
    </location>
    <ligand>
        <name>Mg(2+)</name>
        <dbReference type="ChEBI" id="CHEBI:18420"/>
        <label>1</label>
        <note>catalytic</note>
    </ligand>
</feature>
<dbReference type="GO" id="GO:0008934">
    <property type="term" value="F:inositol monophosphate 1-phosphatase activity"/>
    <property type="evidence" value="ECO:0007669"/>
    <property type="project" value="InterPro"/>
</dbReference>
<dbReference type="GO" id="GO:0046854">
    <property type="term" value="P:phosphatidylinositol phosphate biosynthetic process"/>
    <property type="evidence" value="ECO:0007669"/>
    <property type="project" value="InterPro"/>
</dbReference>
<dbReference type="STRING" id="649349.Lbys_1009"/>
<keyword evidence="10" id="KW-1185">Reference proteome</keyword>
<dbReference type="PANTHER" id="PTHR20854:SF4">
    <property type="entry name" value="INOSITOL-1-MONOPHOSPHATASE-RELATED"/>
    <property type="match status" value="1"/>
</dbReference>
<dbReference type="eggNOG" id="COG0483">
    <property type="taxonomic scope" value="Bacteria"/>
</dbReference>
<proteinExistence type="inferred from homology"/>
<evidence type="ECO:0000256" key="1">
    <source>
        <dbReference type="ARBA" id="ARBA00001033"/>
    </source>
</evidence>
<dbReference type="PROSITE" id="PS00630">
    <property type="entry name" value="IMP_2"/>
    <property type="match status" value="1"/>
</dbReference>
<dbReference type="EC" id="3.1.3.25" evidence="8"/>
<feature type="binding site" evidence="7">
    <location>
        <position position="85"/>
    </location>
    <ligand>
        <name>Mg(2+)</name>
        <dbReference type="ChEBI" id="CHEBI:18420"/>
        <label>1</label>
        <note>catalytic</note>
    </ligand>
</feature>
<keyword evidence="6 7" id="KW-0460">Magnesium</keyword>
<comment type="catalytic activity">
    <reaction evidence="1 8">
        <text>a myo-inositol phosphate + H2O = myo-inositol + phosphate</text>
        <dbReference type="Rhea" id="RHEA:24056"/>
        <dbReference type="ChEBI" id="CHEBI:15377"/>
        <dbReference type="ChEBI" id="CHEBI:17268"/>
        <dbReference type="ChEBI" id="CHEBI:43474"/>
        <dbReference type="ChEBI" id="CHEBI:84139"/>
        <dbReference type="EC" id="3.1.3.25"/>
    </reaction>
</comment>
<reference evidence="9 10" key="2">
    <citation type="journal article" date="2011" name="Stand. Genomic Sci.">
        <title>Complete genome sequence of Leadbetterella byssophila type strain (4M15).</title>
        <authorList>
            <person name="Abt B."/>
            <person name="Teshima H."/>
            <person name="Lucas S."/>
            <person name="Lapidus A."/>
            <person name="Del Rio T.G."/>
            <person name="Nolan M."/>
            <person name="Tice H."/>
            <person name="Cheng J.F."/>
            <person name="Pitluck S."/>
            <person name="Liolios K."/>
            <person name="Pagani I."/>
            <person name="Ivanova N."/>
            <person name="Mavromatis K."/>
            <person name="Pati A."/>
            <person name="Tapia R."/>
            <person name="Han C."/>
            <person name="Goodwin L."/>
            <person name="Chen A."/>
            <person name="Palaniappan K."/>
            <person name="Land M."/>
            <person name="Hauser L."/>
            <person name="Chang Y.J."/>
            <person name="Jeffries C.D."/>
            <person name="Rohde M."/>
            <person name="Goker M."/>
            <person name="Tindall B.J."/>
            <person name="Detter J.C."/>
            <person name="Woyke T."/>
            <person name="Bristow J."/>
            <person name="Eisen J.A."/>
            <person name="Markowitz V."/>
            <person name="Hugenholtz P."/>
            <person name="Klenk H.P."/>
            <person name="Kyrpides N.C."/>
        </authorList>
    </citation>
    <scope>NUCLEOTIDE SEQUENCE [LARGE SCALE GENOMIC DNA]</scope>
    <source>
        <strain evidence="10">DSM 17132 / JCM 16389 / KACC 11308 / NBRC 106382 / 4M15</strain>
    </source>
</reference>
<dbReference type="InterPro" id="IPR020550">
    <property type="entry name" value="Inositol_monophosphatase_CS"/>
</dbReference>
<dbReference type="Gene3D" id="3.40.190.80">
    <property type="match status" value="1"/>
</dbReference>
<evidence type="ECO:0000313" key="10">
    <source>
        <dbReference type="Proteomes" id="UP000007435"/>
    </source>
</evidence>
<dbReference type="GO" id="GO:0007165">
    <property type="term" value="P:signal transduction"/>
    <property type="evidence" value="ECO:0007669"/>
    <property type="project" value="TreeGrafter"/>
</dbReference>
<dbReference type="InterPro" id="IPR000760">
    <property type="entry name" value="Inositol_monophosphatase-like"/>
</dbReference>
<dbReference type="PANTHER" id="PTHR20854">
    <property type="entry name" value="INOSITOL MONOPHOSPHATASE"/>
    <property type="match status" value="1"/>
</dbReference>
<evidence type="ECO:0000313" key="9">
    <source>
        <dbReference type="EMBL" id="ADQ16739.1"/>
    </source>
</evidence>
<organism evidence="9 10">
    <name type="scientific">Leadbetterella byssophila (strain DSM 17132 / JCM 16389 / KACC 11308 / NBRC 106382 / 4M15)</name>
    <dbReference type="NCBI Taxonomy" id="649349"/>
    <lineage>
        <taxon>Bacteria</taxon>
        <taxon>Pseudomonadati</taxon>
        <taxon>Bacteroidota</taxon>
        <taxon>Cytophagia</taxon>
        <taxon>Cytophagales</taxon>
        <taxon>Leadbetterellaceae</taxon>
        <taxon>Leadbetterella</taxon>
    </lineage>
</organism>
<protein>
    <recommendedName>
        <fullName evidence="8">Inositol-1-monophosphatase</fullName>
        <ecNumber evidence="8">3.1.3.25</ecNumber>
    </recommendedName>
</protein>
<name>E4RS87_LEAB4</name>
<reference key="1">
    <citation type="submission" date="2010-11" db="EMBL/GenBank/DDBJ databases">
        <title>The complete genome of Leadbetterella byssophila DSM 17132.</title>
        <authorList>
            <consortium name="US DOE Joint Genome Institute (JGI-PGF)"/>
            <person name="Lucas S."/>
            <person name="Copeland A."/>
            <person name="Lapidus A."/>
            <person name="Glavina del Rio T."/>
            <person name="Dalin E."/>
            <person name="Tice H."/>
            <person name="Bruce D."/>
            <person name="Goodwin L."/>
            <person name="Pitluck S."/>
            <person name="Kyrpides N."/>
            <person name="Mavromatis K."/>
            <person name="Ivanova N."/>
            <person name="Teshima H."/>
            <person name="Brettin T."/>
            <person name="Detter J.C."/>
            <person name="Han C."/>
            <person name="Tapia R."/>
            <person name="Land M."/>
            <person name="Hauser L."/>
            <person name="Markowitz V."/>
            <person name="Cheng J.-F."/>
            <person name="Hugenholtz P."/>
            <person name="Woyke T."/>
            <person name="Wu D."/>
            <person name="Tindall B."/>
            <person name="Pomrenke H.G."/>
            <person name="Brambilla E."/>
            <person name="Klenk H.-P."/>
            <person name="Eisen J.A."/>
        </authorList>
    </citation>
    <scope>NUCLEOTIDE SEQUENCE [LARGE SCALE GENOMIC DNA]</scope>
    <source>
        <strain>DSM 17132</strain>
    </source>
</reference>
<gene>
    <name evidence="9" type="ordered locus">Lbys_1009</name>
</gene>
<accession>E4RS87</accession>
<dbReference type="InterPro" id="IPR033942">
    <property type="entry name" value="IMPase"/>
</dbReference>
<evidence type="ECO:0000256" key="4">
    <source>
        <dbReference type="ARBA" id="ARBA00022723"/>
    </source>
</evidence>
<dbReference type="GO" id="GO:0006020">
    <property type="term" value="P:inositol metabolic process"/>
    <property type="evidence" value="ECO:0007669"/>
    <property type="project" value="TreeGrafter"/>
</dbReference>
<dbReference type="PRINTS" id="PR00377">
    <property type="entry name" value="IMPHPHTASES"/>
</dbReference>
<dbReference type="AlphaFoldDB" id="E4RS87"/>
<feature type="binding site" evidence="7">
    <location>
        <position position="213"/>
    </location>
    <ligand>
        <name>Mg(2+)</name>
        <dbReference type="ChEBI" id="CHEBI:18420"/>
        <label>1</label>
        <note>catalytic</note>
    </ligand>
</feature>
<comment type="cofactor">
    <cofactor evidence="2 7 8">
        <name>Mg(2+)</name>
        <dbReference type="ChEBI" id="CHEBI:18420"/>
    </cofactor>
</comment>
<comment type="similarity">
    <text evidence="3 8">Belongs to the inositol monophosphatase superfamily.</text>
</comment>
<evidence type="ECO:0000256" key="3">
    <source>
        <dbReference type="ARBA" id="ARBA00009759"/>
    </source>
</evidence>
<feature type="binding site" evidence="7">
    <location>
        <position position="88"/>
    </location>
    <ligand>
        <name>Mg(2+)</name>
        <dbReference type="ChEBI" id="CHEBI:18420"/>
        <label>1</label>
        <note>catalytic</note>
    </ligand>
</feature>
<dbReference type="RefSeq" id="WP_013407790.1">
    <property type="nucleotide sequence ID" value="NC_014655.1"/>
</dbReference>
<dbReference type="Proteomes" id="UP000007435">
    <property type="component" value="Chromosome"/>
</dbReference>
<keyword evidence="4 7" id="KW-0479">Metal-binding</keyword>
<dbReference type="SUPFAM" id="SSF56655">
    <property type="entry name" value="Carbohydrate phosphatase"/>
    <property type="match status" value="1"/>
</dbReference>
<dbReference type="EMBL" id="CP002305">
    <property type="protein sequence ID" value="ADQ16739.1"/>
    <property type="molecule type" value="Genomic_DNA"/>
</dbReference>
<keyword evidence="5 8" id="KW-0378">Hydrolase</keyword>
<dbReference type="Pfam" id="PF00459">
    <property type="entry name" value="Inositol_P"/>
    <property type="match status" value="1"/>
</dbReference>
<dbReference type="InterPro" id="IPR020583">
    <property type="entry name" value="Inositol_monoP_metal-BS"/>
</dbReference>
<evidence type="ECO:0000256" key="6">
    <source>
        <dbReference type="ARBA" id="ARBA00022842"/>
    </source>
</evidence>
<evidence type="ECO:0000256" key="5">
    <source>
        <dbReference type="ARBA" id="ARBA00022801"/>
    </source>
</evidence>
<evidence type="ECO:0000256" key="2">
    <source>
        <dbReference type="ARBA" id="ARBA00001946"/>
    </source>
</evidence>
<sequence length="261" mass="28828">MELEKIKDLLVETAIEAGSFIRKEAEGFQSQAIEYKDVNNVVSYVDKEAEKRIVERLSQYVGVGFITEEETAETSDKDGYNWIIDPLDGTANFVHGVPHYSVSLAFAKGKEVLAGVVYHVPANEVYSAIKGGGAYKGDKKLQVSKAKVLGETLMATGFPYYRFEEMHRYIKILEELMQGTHGLRRFGSAALDLAFVAEGRYDGFFEYNLNSYDMAAGVLLVQEAGGVVTDFKGGDKYLFGGDVVAGGASHEALLQVIKKYW</sequence>
<dbReference type="PRINTS" id="PR01959">
    <property type="entry name" value="SBIMPHPHTASE"/>
</dbReference>
<feature type="binding site" evidence="7">
    <location>
        <position position="68"/>
    </location>
    <ligand>
        <name>Mg(2+)</name>
        <dbReference type="ChEBI" id="CHEBI:18420"/>
        <label>1</label>
        <note>catalytic</note>
    </ligand>
</feature>
<dbReference type="CDD" id="cd01639">
    <property type="entry name" value="IMPase"/>
    <property type="match status" value="1"/>
</dbReference>